<evidence type="ECO:0000256" key="17">
    <source>
        <dbReference type="ARBA" id="ARBA00044903"/>
    </source>
</evidence>
<feature type="transmembrane region" description="Helical" evidence="25">
    <location>
        <begin position="76"/>
        <end position="97"/>
    </location>
</feature>
<name>A0A7L5C1F9_9RHOB</name>
<evidence type="ECO:0000259" key="26">
    <source>
        <dbReference type="PROSITE" id="PS50850"/>
    </source>
</evidence>
<sequence>MERGAARWRILAVLFTVRTAMAFQFQTIGALSPLFAESYGVSLAEIGLLVGLYLSPGIALALPGGLLGARFGDKRMVLVGLLLMVFGGVLSIVGGSFQTESAARLIAGTGGVILNVLMTKMVADWFAGREIGTAMGIFVNSWPVGIALALIILPLVAGAGGLLGALAVVTLTAIFGFGLFAALYRAPPSAAGGRGAAALPRGAPLAAVFIAGSIWGLYNGAFSMIFSFGPALLTERGLTLAEASASISLILWLGVASVPVGGIIADQSGRRDLVLVAGLAIFGAALLFVWKGGDPLLGSILLGVAWGLPVAPIMSLPAAVLAPNMLAAGMGVFYTLHYLFSFAAPTIAGWIAEAAGGAASTYLFGVFTLTAAAGLLVVFRALTGPRPVAT</sequence>
<dbReference type="RefSeq" id="WP_165099391.1">
    <property type="nucleotide sequence ID" value="NZ_CP049056.1"/>
</dbReference>
<evidence type="ECO:0000256" key="22">
    <source>
        <dbReference type="ARBA" id="ARBA00045018"/>
    </source>
</evidence>
<dbReference type="InterPro" id="IPR011701">
    <property type="entry name" value="MFS"/>
</dbReference>
<evidence type="ECO:0000256" key="10">
    <source>
        <dbReference type="ARBA" id="ARBA00044881"/>
    </source>
</evidence>
<evidence type="ECO:0000256" key="7">
    <source>
        <dbReference type="ARBA" id="ARBA00023228"/>
    </source>
</evidence>
<organism evidence="27 28">
    <name type="scientific">Pikeienuella piscinae</name>
    <dbReference type="NCBI Taxonomy" id="2748098"/>
    <lineage>
        <taxon>Bacteria</taxon>
        <taxon>Pseudomonadati</taxon>
        <taxon>Pseudomonadota</taxon>
        <taxon>Alphaproteobacteria</taxon>
        <taxon>Rhodobacterales</taxon>
        <taxon>Paracoccaceae</taxon>
        <taxon>Pikeienuella</taxon>
    </lineage>
</organism>
<evidence type="ECO:0000256" key="11">
    <source>
        <dbReference type="ARBA" id="ARBA00044884"/>
    </source>
</evidence>
<evidence type="ECO:0000256" key="19">
    <source>
        <dbReference type="ARBA" id="ARBA00044919"/>
    </source>
</evidence>
<comment type="catalytic activity">
    <reaction evidence="14">
        <text>L-aspartyl-L-lysine(out) = L-aspartyl-L-lysine(in)</text>
        <dbReference type="Rhea" id="RHEA:79411"/>
        <dbReference type="ChEBI" id="CHEBI:229953"/>
    </reaction>
</comment>
<feature type="transmembrane region" description="Helical" evidence="25">
    <location>
        <begin position="246"/>
        <end position="265"/>
    </location>
</feature>
<evidence type="ECO:0000256" key="20">
    <source>
        <dbReference type="ARBA" id="ARBA00044924"/>
    </source>
</evidence>
<gene>
    <name evidence="27" type="ORF">G5B40_13090</name>
</gene>
<dbReference type="PANTHER" id="PTHR23512">
    <property type="entry name" value="MAJOR FACILITATOR SUPERFAMILY DOMAIN-CONTAINING PROTEIN 1"/>
    <property type="match status" value="1"/>
</dbReference>
<keyword evidence="6 25" id="KW-0472">Membrane</keyword>
<evidence type="ECO:0000256" key="15">
    <source>
        <dbReference type="ARBA" id="ARBA00044899"/>
    </source>
</evidence>
<evidence type="ECO:0000256" key="21">
    <source>
        <dbReference type="ARBA" id="ARBA00044985"/>
    </source>
</evidence>
<comment type="catalytic activity">
    <reaction evidence="15">
        <text>L-arginyl-L-alpha-amino acid(out) = L-arginyl-L-alpha-amino acid(in)</text>
        <dbReference type="Rhea" id="RHEA:79371"/>
        <dbReference type="ChEBI" id="CHEBI:84315"/>
    </reaction>
</comment>
<evidence type="ECO:0000256" key="14">
    <source>
        <dbReference type="ARBA" id="ARBA00044898"/>
    </source>
</evidence>
<evidence type="ECO:0000256" key="6">
    <source>
        <dbReference type="ARBA" id="ARBA00023136"/>
    </source>
</evidence>
<protein>
    <recommendedName>
        <fullName evidence="21">Lysosomal dipeptide transporter MFSD1</fullName>
    </recommendedName>
    <alternativeName>
        <fullName evidence="22">Major facilitator superfamily domain-containing protein 1</fullName>
    </alternativeName>
</protein>
<comment type="catalytic activity">
    <reaction evidence="10">
        <text>L-alpha-aminoacyl-L-arginine(out) = L-alpha-aminoacyl-L-arginine(in)</text>
        <dbReference type="Rhea" id="RHEA:79367"/>
        <dbReference type="ChEBI" id="CHEBI:229968"/>
    </reaction>
</comment>
<reference evidence="27 28" key="1">
    <citation type="submission" date="2020-02" db="EMBL/GenBank/DDBJ databases">
        <title>complete genome sequence of Rhodobacteraceae bacterium.</title>
        <authorList>
            <person name="Park J."/>
            <person name="Kim Y.-S."/>
            <person name="Kim K.-H."/>
        </authorList>
    </citation>
    <scope>NUCLEOTIDE SEQUENCE [LARGE SCALE GENOMIC DNA]</scope>
    <source>
        <strain evidence="27 28">RR4-56</strain>
    </source>
</reference>
<feature type="transmembrane region" description="Helical" evidence="25">
    <location>
        <begin position="272"/>
        <end position="290"/>
    </location>
</feature>
<evidence type="ECO:0000256" key="8">
    <source>
        <dbReference type="ARBA" id="ARBA00044876"/>
    </source>
</evidence>
<comment type="function">
    <text evidence="23">Lysosomal dipeptide uniporter that selectively exports lysine, arginine or histidine-containing dipeptides with a net positive charge from the lysosome lumen into the cytosol. Could play a role in a specific type of protein O-glycosylation indirectly regulating macrophages migration and tissue invasion. Also essential for liver homeostasis.</text>
</comment>
<feature type="transmembrane region" description="Helical" evidence="25">
    <location>
        <begin position="332"/>
        <end position="352"/>
    </location>
</feature>
<feature type="transmembrane region" description="Helical" evidence="25">
    <location>
        <begin position="162"/>
        <end position="184"/>
    </location>
</feature>
<comment type="catalytic activity">
    <reaction evidence="12">
        <text>L-lysyl-L-alpha-amino acid(out) = L-lysyl-L-alpha-amino acid(in)</text>
        <dbReference type="Rhea" id="RHEA:79387"/>
        <dbReference type="ChEBI" id="CHEBI:229965"/>
    </reaction>
</comment>
<evidence type="ECO:0000256" key="5">
    <source>
        <dbReference type="ARBA" id="ARBA00022989"/>
    </source>
</evidence>
<accession>A0A7L5C1F9</accession>
<dbReference type="Proteomes" id="UP000503336">
    <property type="component" value="Chromosome"/>
</dbReference>
<comment type="catalytic activity">
    <reaction evidence="9">
        <text>L-histidyl-glycine(out) = L-histidyl-glycine(in)</text>
        <dbReference type="Rhea" id="RHEA:79395"/>
        <dbReference type="ChEBI" id="CHEBI:229957"/>
    </reaction>
</comment>
<comment type="catalytic activity">
    <reaction evidence="19">
        <text>L-alanyl-L-lysine(out) = L-alanyl-L-lysine(in)</text>
        <dbReference type="Rhea" id="RHEA:79415"/>
        <dbReference type="ChEBI" id="CHEBI:192470"/>
    </reaction>
</comment>
<comment type="subcellular location">
    <subcellularLocation>
        <location evidence="1">Lysosome membrane</location>
        <topology evidence="1">Multi-pass membrane protein</topology>
    </subcellularLocation>
</comment>
<evidence type="ECO:0000256" key="1">
    <source>
        <dbReference type="ARBA" id="ARBA00004155"/>
    </source>
</evidence>
<keyword evidence="28" id="KW-1185">Reference proteome</keyword>
<evidence type="ECO:0000256" key="9">
    <source>
        <dbReference type="ARBA" id="ARBA00044878"/>
    </source>
</evidence>
<evidence type="ECO:0000256" key="4">
    <source>
        <dbReference type="ARBA" id="ARBA00022692"/>
    </source>
</evidence>
<keyword evidence="3" id="KW-0813">Transport</keyword>
<evidence type="ECO:0000256" key="12">
    <source>
        <dbReference type="ARBA" id="ARBA00044891"/>
    </source>
</evidence>
<comment type="catalytic activity">
    <reaction evidence="17">
        <text>L-arginyl-glycine(out) = L-arginyl-glycine(in)</text>
        <dbReference type="Rhea" id="RHEA:79391"/>
        <dbReference type="ChEBI" id="CHEBI:229955"/>
    </reaction>
</comment>
<dbReference type="EMBL" id="CP049056">
    <property type="protein sequence ID" value="QIE56316.1"/>
    <property type="molecule type" value="Genomic_DNA"/>
</dbReference>
<keyword evidence="7" id="KW-0458">Lysosome</keyword>
<evidence type="ECO:0000256" key="13">
    <source>
        <dbReference type="ARBA" id="ARBA00044893"/>
    </source>
</evidence>
<comment type="catalytic activity">
    <reaction evidence="18">
        <text>L-histidyl-L-alpha-amino acid(out) = L-histidyl-L-alpha-amino acid(in)</text>
        <dbReference type="Rhea" id="RHEA:79379"/>
        <dbReference type="ChEBI" id="CHEBI:229964"/>
    </reaction>
</comment>
<comment type="subunit">
    <text evidence="24">Homodimer. Interacts with lysosomal protein GLMP (via lumenal domain); the interaction starts while both proteins are still in the endoplasmic reticulum and is required for stabilization of MFSD1 in lysosomes but has no direct effect on its targeting to lysosomes or transporter activity.</text>
</comment>
<dbReference type="GO" id="GO:0022857">
    <property type="term" value="F:transmembrane transporter activity"/>
    <property type="evidence" value="ECO:0007669"/>
    <property type="project" value="InterPro"/>
</dbReference>
<dbReference type="AlphaFoldDB" id="A0A7L5C1F9"/>
<dbReference type="Pfam" id="PF07690">
    <property type="entry name" value="MFS_1"/>
    <property type="match status" value="1"/>
</dbReference>
<keyword evidence="4 25" id="KW-0812">Transmembrane</keyword>
<dbReference type="InterPro" id="IPR020846">
    <property type="entry name" value="MFS_dom"/>
</dbReference>
<comment type="catalytic activity">
    <reaction evidence="13">
        <text>L-alpha-aminoacyl-L-lysine(out) = L-alpha-aminoacyl-L-lysine(in)</text>
        <dbReference type="Rhea" id="RHEA:79383"/>
        <dbReference type="ChEBI" id="CHEBI:229966"/>
    </reaction>
</comment>
<comment type="catalytic activity">
    <reaction evidence="11">
        <text>L-alpha-aminoacyl-L-histidine(out) = L-alpha-aminoacyl-L-histidine(in)</text>
        <dbReference type="Rhea" id="RHEA:79375"/>
        <dbReference type="ChEBI" id="CHEBI:229967"/>
    </reaction>
</comment>
<feature type="transmembrane region" description="Helical" evidence="25">
    <location>
        <begin position="135"/>
        <end position="156"/>
    </location>
</feature>
<keyword evidence="5 25" id="KW-1133">Transmembrane helix</keyword>
<evidence type="ECO:0000256" key="25">
    <source>
        <dbReference type="SAM" id="Phobius"/>
    </source>
</evidence>
<evidence type="ECO:0000256" key="18">
    <source>
        <dbReference type="ARBA" id="ARBA00044912"/>
    </source>
</evidence>
<evidence type="ECO:0000256" key="2">
    <source>
        <dbReference type="ARBA" id="ARBA00008335"/>
    </source>
</evidence>
<proteinExistence type="inferred from homology"/>
<dbReference type="SUPFAM" id="SSF103473">
    <property type="entry name" value="MFS general substrate transporter"/>
    <property type="match status" value="1"/>
</dbReference>
<feature type="transmembrane region" description="Helical" evidence="25">
    <location>
        <begin position="103"/>
        <end position="123"/>
    </location>
</feature>
<dbReference type="KEGG" id="hdh:G5B40_13090"/>
<feature type="transmembrane region" description="Helical" evidence="25">
    <location>
        <begin position="205"/>
        <end position="226"/>
    </location>
</feature>
<comment type="catalytic activity">
    <reaction evidence="8">
        <text>L-lysyl-L-alanine(out) = L-lysyl-L-alanine(in)</text>
        <dbReference type="Rhea" id="RHEA:79399"/>
        <dbReference type="ChEBI" id="CHEBI:229954"/>
    </reaction>
</comment>
<feature type="transmembrane region" description="Helical" evidence="25">
    <location>
        <begin position="46"/>
        <end position="69"/>
    </location>
</feature>
<dbReference type="Gene3D" id="1.20.1250.20">
    <property type="entry name" value="MFS general substrate transporter like domains"/>
    <property type="match status" value="2"/>
</dbReference>
<evidence type="ECO:0000313" key="28">
    <source>
        <dbReference type="Proteomes" id="UP000503336"/>
    </source>
</evidence>
<feature type="domain" description="Major facilitator superfamily (MFS) profile" evidence="26">
    <location>
        <begin position="10"/>
        <end position="386"/>
    </location>
</feature>
<evidence type="ECO:0000256" key="24">
    <source>
        <dbReference type="ARBA" id="ARBA00046376"/>
    </source>
</evidence>
<feature type="transmembrane region" description="Helical" evidence="25">
    <location>
        <begin position="358"/>
        <end position="379"/>
    </location>
</feature>
<evidence type="ECO:0000256" key="16">
    <source>
        <dbReference type="ARBA" id="ARBA00044900"/>
    </source>
</evidence>
<evidence type="ECO:0000256" key="23">
    <source>
        <dbReference type="ARBA" id="ARBA00045709"/>
    </source>
</evidence>
<dbReference type="InterPro" id="IPR036259">
    <property type="entry name" value="MFS_trans_sf"/>
</dbReference>
<feature type="transmembrane region" description="Helical" evidence="25">
    <location>
        <begin position="296"/>
        <end position="320"/>
    </location>
</feature>
<dbReference type="PANTHER" id="PTHR23512:SF3">
    <property type="entry name" value="MAJOR FACILITATOR SUPERFAMILY DOMAIN-CONTAINING PROTEIN 1"/>
    <property type="match status" value="1"/>
</dbReference>
<evidence type="ECO:0000256" key="3">
    <source>
        <dbReference type="ARBA" id="ARBA00022448"/>
    </source>
</evidence>
<comment type="similarity">
    <text evidence="2">Belongs to the major facilitator superfamily.</text>
</comment>
<comment type="catalytic activity">
    <reaction evidence="16">
        <text>L-lysyl-L-lysine(out) = L-lysyl-L-lysine(in)</text>
        <dbReference type="Rhea" id="RHEA:79403"/>
        <dbReference type="ChEBI" id="CHEBI:229956"/>
    </reaction>
</comment>
<dbReference type="InterPro" id="IPR052187">
    <property type="entry name" value="MFSD1"/>
</dbReference>
<evidence type="ECO:0000313" key="27">
    <source>
        <dbReference type="EMBL" id="QIE56316.1"/>
    </source>
</evidence>
<comment type="catalytic activity">
    <reaction evidence="20">
        <text>L-lysyl-glycine(out) = L-lysyl-glycine(in)</text>
        <dbReference type="Rhea" id="RHEA:79407"/>
        <dbReference type="ChEBI" id="CHEBI:191202"/>
    </reaction>
</comment>
<dbReference type="PROSITE" id="PS50850">
    <property type="entry name" value="MFS"/>
    <property type="match status" value="1"/>
</dbReference>
<dbReference type="GO" id="GO:0005765">
    <property type="term" value="C:lysosomal membrane"/>
    <property type="evidence" value="ECO:0007669"/>
    <property type="project" value="UniProtKB-SubCell"/>
</dbReference>